<evidence type="ECO:0000313" key="1">
    <source>
        <dbReference type="EMBL" id="CAK9085886.1"/>
    </source>
</evidence>
<organism evidence="1 2">
    <name type="scientific">Durusdinium trenchii</name>
    <dbReference type="NCBI Taxonomy" id="1381693"/>
    <lineage>
        <taxon>Eukaryota</taxon>
        <taxon>Sar</taxon>
        <taxon>Alveolata</taxon>
        <taxon>Dinophyceae</taxon>
        <taxon>Suessiales</taxon>
        <taxon>Symbiodiniaceae</taxon>
        <taxon>Durusdinium</taxon>
    </lineage>
</organism>
<proteinExistence type="predicted"/>
<evidence type="ECO:0000313" key="2">
    <source>
        <dbReference type="Proteomes" id="UP001642484"/>
    </source>
</evidence>
<name>A0ABP0QFS6_9DINO</name>
<protein>
    <submittedName>
        <fullName evidence="1">Uncharacterized protein</fullName>
    </submittedName>
</protein>
<keyword evidence="2" id="KW-1185">Reference proteome</keyword>
<comment type="caution">
    <text evidence="1">The sequence shown here is derived from an EMBL/GenBank/DDBJ whole genome shotgun (WGS) entry which is preliminary data.</text>
</comment>
<sequence>MCQCRETFDASGPLLSSASFVSSFAEPEDNLHHGALEVYKLEAAKCPGADEPLCDKVRECVDRAAMRVLGASILAKDSIWSAAGVFDLSRSRWYGLASSTCIARHPCNRASPLEMDQRRLLLSEGSAWKMLPALSVC</sequence>
<gene>
    <name evidence="1" type="ORF">CCMP2556_LOCUS41655</name>
</gene>
<dbReference type="Proteomes" id="UP001642484">
    <property type="component" value="Unassembled WGS sequence"/>
</dbReference>
<reference evidence="1 2" key="1">
    <citation type="submission" date="2024-02" db="EMBL/GenBank/DDBJ databases">
        <authorList>
            <person name="Chen Y."/>
            <person name="Shah S."/>
            <person name="Dougan E. K."/>
            <person name="Thang M."/>
            <person name="Chan C."/>
        </authorList>
    </citation>
    <scope>NUCLEOTIDE SEQUENCE [LARGE SCALE GENOMIC DNA]</scope>
</reference>
<accession>A0ABP0QFS6</accession>
<dbReference type="EMBL" id="CAXAMN010024361">
    <property type="protein sequence ID" value="CAK9085886.1"/>
    <property type="molecule type" value="Genomic_DNA"/>
</dbReference>